<keyword evidence="3" id="KW-1185">Reference proteome</keyword>
<dbReference type="STRING" id="99883.ENSTNIP00000015661"/>
<reference evidence="1" key="2">
    <citation type="submission" date="2004-02" db="EMBL/GenBank/DDBJ databases">
        <authorList>
            <consortium name="Genoscope"/>
            <consortium name="Whitehead Institute Centre for Genome Research"/>
        </authorList>
    </citation>
    <scope>NUCLEOTIDE SEQUENCE</scope>
</reference>
<organism evidence="1">
    <name type="scientific">Tetraodon nigroviridis</name>
    <name type="common">Spotted green pufferfish</name>
    <name type="synonym">Chelonodon nigroviridis</name>
    <dbReference type="NCBI Taxonomy" id="99883"/>
    <lineage>
        <taxon>Eukaryota</taxon>
        <taxon>Metazoa</taxon>
        <taxon>Chordata</taxon>
        <taxon>Craniata</taxon>
        <taxon>Vertebrata</taxon>
        <taxon>Euteleostomi</taxon>
        <taxon>Actinopterygii</taxon>
        <taxon>Neopterygii</taxon>
        <taxon>Teleostei</taxon>
        <taxon>Neoteleostei</taxon>
        <taxon>Acanthomorphata</taxon>
        <taxon>Eupercaria</taxon>
        <taxon>Tetraodontiformes</taxon>
        <taxon>Tetradontoidea</taxon>
        <taxon>Tetraodontidae</taxon>
        <taxon>Tetraodon</taxon>
    </lineage>
</organism>
<reference evidence="1 3" key="1">
    <citation type="journal article" date="2004" name="Nature">
        <title>Genome duplication in the teleost fish Tetraodon nigroviridis reveals the early vertebrate proto-karyotype.</title>
        <authorList>
            <person name="Jaillon O."/>
            <person name="Aury J.-M."/>
            <person name="Brunet F."/>
            <person name="Petit J.-L."/>
            <person name="Stange-Thomann N."/>
            <person name="Mauceli E."/>
            <person name="Bouneau L."/>
            <person name="Fischer C."/>
            <person name="Ozouf-Costaz C."/>
            <person name="Bernot A."/>
            <person name="Nicaud S."/>
            <person name="Jaffe D."/>
            <person name="Fisher S."/>
            <person name="Lutfalla G."/>
            <person name="Dossat C."/>
            <person name="Segurens B."/>
            <person name="Dasilva C."/>
            <person name="Salanoubat M."/>
            <person name="Levy M."/>
            <person name="Boudet N."/>
            <person name="Castellano S."/>
            <person name="Anthouard V."/>
            <person name="Jubin C."/>
            <person name="Castelli V."/>
            <person name="Katinka M."/>
            <person name="Vacherie B."/>
            <person name="Biemont C."/>
            <person name="Skalli Z."/>
            <person name="Cattolico L."/>
            <person name="Poulain J."/>
            <person name="De Berardinis V."/>
            <person name="Cruaud C."/>
            <person name="Duprat S."/>
            <person name="Brottier P."/>
            <person name="Coutanceau J.-P."/>
            <person name="Gouzy J."/>
            <person name="Parra G."/>
            <person name="Lardier G."/>
            <person name="Chapple C."/>
            <person name="McKernan K.J."/>
            <person name="McEwan P."/>
            <person name="Bosak S."/>
            <person name="Kellis M."/>
            <person name="Volff J.-N."/>
            <person name="Guigo R."/>
            <person name="Zody M.C."/>
            <person name="Mesirov J."/>
            <person name="Lindblad-Toh K."/>
            <person name="Birren B."/>
            <person name="Nusbaum C."/>
            <person name="Kahn D."/>
            <person name="Robinson-Rechavi M."/>
            <person name="Laudet V."/>
            <person name="Schachter V."/>
            <person name="Quetier F."/>
            <person name="Saurin W."/>
            <person name="Scarpelli C."/>
            <person name="Wincker P."/>
            <person name="Lander E.S."/>
            <person name="Weissenbach J."/>
            <person name="Roest Crollius H."/>
        </authorList>
    </citation>
    <scope>NUCLEOTIDE SEQUENCE [LARGE SCALE GENOMIC DNA]</scope>
</reference>
<dbReference type="PANTHER" id="PTHR16262:SF2">
    <property type="entry name" value="PEROXISOME ASSEMBLY PROTEIN 26"/>
    <property type="match status" value="1"/>
</dbReference>
<name>Q4S598_TETNG</name>
<sequence>MSNCSAPAHSLCSVCVPPLSSAFTQIFSMLDTAAEQMMVRTDFQAAFDTCNKGLENLAGMELEDNRCWEYKAGFCTLGIQALAELNQWRAVLPWVLQQYENQQEIPPKIVQLCILLYSKVGQPAVMQEAAGRWLRRPSNRSAPGFRTVAELYLLHVLLPLRRREEAEELILGEIGSSVFTEDQRQTALELLEEKEQQDLNSSRDAPAAADGVSARGATLCKLEAVLRFFFRRLPSTRCFRFQRVFLAATLLYLLFLRLDPAHPSSFMWISKLFQLLKQVWRTLFGPYYQAASRGP</sequence>
<dbReference type="GO" id="GO:0044877">
    <property type="term" value="F:protein-containing complex binding"/>
    <property type="evidence" value="ECO:0007669"/>
    <property type="project" value="InterPro"/>
</dbReference>
<gene>
    <name evidence="1" type="ORF">GSTENG00023826001</name>
</gene>
<dbReference type="HOGENOM" id="CLU_051194_0_0_1"/>
<dbReference type="GeneTree" id="ENSGT00510000049725"/>
<dbReference type="AlphaFoldDB" id="Q4S598"/>
<accession>Q4S598</accession>
<evidence type="ECO:0000313" key="2">
    <source>
        <dbReference type="Ensembl" id="ENSTNIP00000015661.1"/>
    </source>
</evidence>
<dbReference type="Proteomes" id="UP000007303">
    <property type="component" value="Unassembled WGS sequence"/>
</dbReference>
<proteinExistence type="predicted"/>
<dbReference type="PANTHER" id="PTHR16262">
    <property type="entry name" value="PEROXISOME ASSEMBLY PROTEIN 26"/>
    <property type="match status" value="1"/>
</dbReference>
<dbReference type="GO" id="GO:0051117">
    <property type="term" value="F:ATPase binding"/>
    <property type="evidence" value="ECO:0007669"/>
    <property type="project" value="TreeGrafter"/>
</dbReference>
<dbReference type="Pfam" id="PF07163">
    <property type="entry name" value="Pex26"/>
    <property type="match status" value="1"/>
</dbReference>
<dbReference type="InterPro" id="IPR010797">
    <property type="entry name" value="Pex26"/>
</dbReference>
<evidence type="ECO:0000313" key="3">
    <source>
        <dbReference type="Proteomes" id="UP000007303"/>
    </source>
</evidence>
<dbReference type="GO" id="GO:0005778">
    <property type="term" value="C:peroxisomal membrane"/>
    <property type="evidence" value="ECO:0007669"/>
    <property type="project" value="InterPro"/>
</dbReference>
<protein>
    <submittedName>
        <fullName evidence="1">Chromosome 19 SCAF14731, whole genome shotgun sequence</fullName>
    </submittedName>
    <submittedName>
        <fullName evidence="2">Peroxisomal biogenesis factor 26</fullName>
    </submittedName>
</protein>
<dbReference type="EMBL" id="CAAE01014731">
    <property type="protein sequence ID" value="CAG04184.1"/>
    <property type="molecule type" value="Genomic_DNA"/>
</dbReference>
<dbReference type="OMA" id="QTCERAW"/>
<dbReference type="OrthoDB" id="5954192at2759"/>
<dbReference type="Ensembl" id="ENSTNIT00000015868.1">
    <property type="protein sequence ID" value="ENSTNIP00000015661.1"/>
    <property type="gene ID" value="ENSTNIG00000012687.1"/>
</dbReference>
<dbReference type="KEGG" id="tng:GSTEN00023826G001"/>
<dbReference type="GO" id="GO:0045046">
    <property type="term" value="P:protein import into peroxisome membrane"/>
    <property type="evidence" value="ECO:0007669"/>
    <property type="project" value="InterPro"/>
</dbReference>
<dbReference type="GO" id="GO:0016558">
    <property type="term" value="P:protein import into peroxisome matrix"/>
    <property type="evidence" value="ECO:0007669"/>
    <property type="project" value="TreeGrafter"/>
</dbReference>
<evidence type="ECO:0000313" key="1">
    <source>
        <dbReference type="EMBL" id="CAG04184.1"/>
    </source>
</evidence>
<reference evidence="2" key="3">
    <citation type="submission" date="2025-05" db="UniProtKB">
        <authorList>
            <consortium name="Ensembl"/>
        </authorList>
    </citation>
    <scope>IDENTIFICATION</scope>
</reference>